<feature type="non-terminal residue" evidence="3">
    <location>
        <position position="105"/>
    </location>
</feature>
<feature type="transmembrane region" description="Helical" evidence="1">
    <location>
        <begin position="71"/>
        <end position="91"/>
    </location>
</feature>
<organism evidence="3 4">
    <name type="scientific">Pristionchus fissidentatus</name>
    <dbReference type="NCBI Taxonomy" id="1538716"/>
    <lineage>
        <taxon>Eukaryota</taxon>
        <taxon>Metazoa</taxon>
        <taxon>Ecdysozoa</taxon>
        <taxon>Nematoda</taxon>
        <taxon>Chromadorea</taxon>
        <taxon>Rhabditida</taxon>
        <taxon>Rhabditina</taxon>
        <taxon>Diplogasteromorpha</taxon>
        <taxon>Diplogasteroidea</taxon>
        <taxon>Neodiplogasteridae</taxon>
        <taxon>Pristionchus</taxon>
    </lineage>
</organism>
<dbReference type="GO" id="GO:0000139">
    <property type="term" value="C:Golgi membrane"/>
    <property type="evidence" value="ECO:0007669"/>
    <property type="project" value="InterPro"/>
</dbReference>
<accession>A0AAV5V908</accession>
<dbReference type="Proteomes" id="UP001432322">
    <property type="component" value="Unassembled WGS sequence"/>
</dbReference>
<protein>
    <recommendedName>
        <fullName evidence="2">CWH43-like N-terminal domain-containing protein</fullName>
    </recommendedName>
</protein>
<reference evidence="3" key="1">
    <citation type="submission" date="2023-10" db="EMBL/GenBank/DDBJ databases">
        <title>Genome assembly of Pristionchus species.</title>
        <authorList>
            <person name="Yoshida K."/>
            <person name="Sommer R.J."/>
        </authorList>
    </citation>
    <scope>NUCLEOTIDE SEQUENCE</scope>
    <source>
        <strain evidence="3">RS5133</strain>
    </source>
</reference>
<sequence>SPIPPVSYAIGVWEPQRLVWQAIMLFHFPARALMGYFRRSFTIKIILFPISFFASLSTAASYPYATTHCSTPAYISFCICEYIIVAINSFYYSMVVYEFHSEWVE</sequence>
<dbReference type="GO" id="GO:0005789">
    <property type="term" value="C:endoplasmic reticulum membrane"/>
    <property type="evidence" value="ECO:0007669"/>
    <property type="project" value="TreeGrafter"/>
</dbReference>
<dbReference type="AlphaFoldDB" id="A0AAV5V908"/>
<evidence type="ECO:0000313" key="3">
    <source>
        <dbReference type="EMBL" id="GMT14999.1"/>
    </source>
</evidence>
<feature type="domain" description="CWH43-like N-terminal" evidence="2">
    <location>
        <begin position="38"/>
        <end position="100"/>
    </location>
</feature>
<dbReference type="PANTHER" id="PTHR12892">
    <property type="entry name" value="FGF RECEPTOR ACTIVATING PROTEIN 1"/>
    <property type="match status" value="1"/>
</dbReference>
<dbReference type="InterPro" id="IPR019402">
    <property type="entry name" value="CWH43_N"/>
</dbReference>
<dbReference type="GO" id="GO:0006506">
    <property type="term" value="P:GPI anchor biosynthetic process"/>
    <property type="evidence" value="ECO:0007669"/>
    <property type="project" value="TreeGrafter"/>
</dbReference>
<gene>
    <name evidence="3" type="ORF">PFISCL1PPCAC_6296</name>
</gene>
<dbReference type="Pfam" id="PF10277">
    <property type="entry name" value="Frag1"/>
    <property type="match status" value="1"/>
</dbReference>
<name>A0AAV5V908_9BILA</name>
<feature type="transmembrane region" description="Helical" evidence="1">
    <location>
        <begin position="46"/>
        <end position="65"/>
    </location>
</feature>
<comment type="caution">
    <text evidence="3">The sequence shown here is derived from an EMBL/GenBank/DDBJ whole genome shotgun (WGS) entry which is preliminary data.</text>
</comment>
<dbReference type="EMBL" id="BTSY01000002">
    <property type="protein sequence ID" value="GMT14999.1"/>
    <property type="molecule type" value="Genomic_DNA"/>
</dbReference>
<evidence type="ECO:0000313" key="4">
    <source>
        <dbReference type="Proteomes" id="UP001432322"/>
    </source>
</evidence>
<keyword evidence="1" id="KW-1133">Transmembrane helix</keyword>
<dbReference type="PANTHER" id="PTHR12892:SF15">
    <property type="entry name" value="POST-GPI ATTACHMENT TO PROTEINS FACTOR 2-LIKE"/>
    <property type="match status" value="1"/>
</dbReference>
<proteinExistence type="predicted"/>
<keyword evidence="1" id="KW-0812">Transmembrane</keyword>
<evidence type="ECO:0000256" key="1">
    <source>
        <dbReference type="SAM" id="Phobius"/>
    </source>
</evidence>
<dbReference type="InterPro" id="IPR039545">
    <property type="entry name" value="PGAP2"/>
</dbReference>
<keyword evidence="4" id="KW-1185">Reference proteome</keyword>
<evidence type="ECO:0000259" key="2">
    <source>
        <dbReference type="Pfam" id="PF10277"/>
    </source>
</evidence>
<keyword evidence="1" id="KW-0472">Membrane</keyword>
<feature type="non-terminal residue" evidence="3">
    <location>
        <position position="1"/>
    </location>
</feature>